<dbReference type="EMBL" id="PISJ01000018">
    <property type="protein sequence ID" value="PKF32133.1"/>
    <property type="molecule type" value="Genomic_DNA"/>
</dbReference>
<accession>A0A2N0WC76</accession>
<keyword evidence="1" id="KW-0472">Membrane</keyword>
<gene>
    <name evidence="2" type="ORF">CW311_15055</name>
</gene>
<dbReference type="Proteomes" id="UP000233553">
    <property type="component" value="Unassembled WGS sequence"/>
</dbReference>
<evidence type="ECO:0000313" key="3">
    <source>
        <dbReference type="Proteomes" id="UP000233553"/>
    </source>
</evidence>
<organism evidence="2 3">
    <name type="scientific">Acinetobacter proteolyticus</name>
    <dbReference type="NCBI Taxonomy" id="1776741"/>
    <lineage>
        <taxon>Bacteria</taxon>
        <taxon>Pseudomonadati</taxon>
        <taxon>Pseudomonadota</taxon>
        <taxon>Gammaproteobacteria</taxon>
        <taxon>Moraxellales</taxon>
        <taxon>Moraxellaceae</taxon>
        <taxon>Acinetobacter</taxon>
    </lineage>
</organism>
<dbReference type="RefSeq" id="WP_101237033.1">
    <property type="nucleotide sequence ID" value="NZ_PISJ01000018.1"/>
</dbReference>
<sequence>MNSNIKSWVISGYLVIGFFFAIYQHFWGQYNYKPFTYNLGQGLFWPAVMFPTVGKIVGGILILCLVGFLTMRSK</sequence>
<proteinExistence type="predicted"/>
<comment type="caution">
    <text evidence="2">The sequence shown here is derived from an EMBL/GenBank/DDBJ whole genome shotgun (WGS) entry which is preliminary data.</text>
</comment>
<keyword evidence="1" id="KW-1133">Transmembrane helix</keyword>
<evidence type="ECO:0000313" key="2">
    <source>
        <dbReference type="EMBL" id="PKF32133.1"/>
    </source>
</evidence>
<evidence type="ECO:0000256" key="1">
    <source>
        <dbReference type="SAM" id="Phobius"/>
    </source>
</evidence>
<reference evidence="2 3" key="1">
    <citation type="submission" date="2017-12" db="EMBL/GenBank/DDBJ databases">
        <title>Draft Genome sequences of multiple microbial strains isolated from spacecraft associated surfaces.</title>
        <authorList>
            <person name="Seuylemezian A."/>
            <person name="Vaishampayan P."/>
            <person name="Venkateswaran K."/>
        </authorList>
    </citation>
    <scope>NUCLEOTIDE SEQUENCE [LARGE SCALE GENOMIC DNA]</scope>
    <source>
        <strain evidence="2 3">2P01AA</strain>
    </source>
</reference>
<keyword evidence="1" id="KW-0812">Transmembrane</keyword>
<feature type="transmembrane region" description="Helical" evidence="1">
    <location>
        <begin position="7"/>
        <end position="27"/>
    </location>
</feature>
<dbReference type="AlphaFoldDB" id="A0A2N0WC76"/>
<feature type="transmembrane region" description="Helical" evidence="1">
    <location>
        <begin position="47"/>
        <end position="69"/>
    </location>
</feature>
<name>A0A2N0WC76_9GAMM</name>
<protein>
    <submittedName>
        <fullName evidence="2">Uncharacterized protein</fullName>
    </submittedName>
</protein>